<sequence>MARTRISTTVDHELLMRVRALHPGATDALIIDDALTALLARERAAAIDAAYRTAYETHPIEEPDAWGDLGSFHHAVAASR</sequence>
<dbReference type="EMBL" id="CAFBOL010000026">
    <property type="protein sequence ID" value="CAB4987452.1"/>
    <property type="molecule type" value="Genomic_DNA"/>
</dbReference>
<dbReference type="AlphaFoldDB" id="A0A6J7N908"/>
<evidence type="ECO:0000313" key="2">
    <source>
        <dbReference type="EMBL" id="CAB4723465.1"/>
    </source>
</evidence>
<dbReference type="EMBL" id="CAFBMT010000005">
    <property type="protein sequence ID" value="CAB4925208.1"/>
    <property type="molecule type" value="Genomic_DNA"/>
</dbReference>
<dbReference type="EMBL" id="CAFAAV010000049">
    <property type="protein sequence ID" value="CAB4812718.1"/>
    <property type="molecule type" value="Genomic_DNA"/>
</dbReference>
<protein>
    <submittedName>
        <fullName evidence="6">Unannotated protein</fullName>
    </submittedName>
</protein>
<evidence type="ECO:0000313" key="6">
    <source>
        <dbReference type="EMBL" id="CAB4987452.1"/>
    </source>
</evidence>
<evidence type="ECO:0000313" key="1">
    <source>
        <dbReference type="EMBL" id="CAB4363401.1"/>
    </source>
</evidence>
<dbReference type="EMBL" id="CAFBIY010000044">
    <property type="protein sequence ID" value="CAB4849943.1"/>
    <property type="molecule type" value="Genomic_DNA"/>
</dbReference>
<name>A0A6J7N908_9ZZZZ</name>
<evidence type="ECO:0000313" key="4">
    <source>
        <dbReference type="EMBL" id="CAB4849943.1"/>
    </source>
</evidence>
<reference evidence="6" key="1">
    <citation type="submission" date="2020-05" db="EMBL/GenBank/DDBJ databases">
        <authorList>
            <person name="Chiriac C."/>
            <person name="Salcher M."/>
            <person name="Ghai R."/>
            <person name="Kavagutti S V."/>
        </authorList>
    </citation>
    <scope>NUCLEOTIDE SEQUENCE</scope>
</reference>
<evidence type="ECO:0000313" key="3">
    <source>
        <dbReference type="EMBL" id="CAB4812718.1"/>
    </source>
</evidence>
<dbReference type="EMBL" id="CAEZYF010000008">
    <property type="protein sequence ID" value="CAB4723465.1"/>
    <property type="molecule type" value="Genomic_DNA"/>
</dbReference>
<accession>A0A6J7N908</accession>
<proteinExistence type="predicted"/>
<dbReference type="EMBL" id="CAESGF010000005">
    <property type="protein sequence ID" value="CAB4363401.1"/>
    <property type="molecule type" value="Genomic_DNA"/>
</dbReference>
<organism evidence="6">
    <name type="scientific">freshwater metagenome</name>
    <dbReference type="NCBI Taxonomy" id="449393"/>
    <lineage>
        <taxon>unclassified sequences</taxon>
        <taxon>metagenomes</taxon>
        <taxon>ecological metagenomes</taxon>
    </lineage>
</organism>
<evidence type="ECO:0000313" key="5">
    <source>
        <dbReference type="EMBL" id="CAB4925208.1"/>
    </source>
</evidence>
<gene>
    <name evidence="2" type="ORF">UFOPK2656_01559</name>
    <name evidence="3" type="ORF">UFOPK3099_00854</name>
    <name evidence="4" type="ORF">UFOPK3267_01034</name>
    <name evidence="5" type="ORF">UFOPK3651_01119</name>
    <name evidence="6" type="ORF">UFOPK3931_01251</name>
    <name evidence="1" type="ORF">UFOPK4189_01180</name>
</gene>